<protein>
    <submittedName>
        <fullName evidence="2">Uncharacterized protein</fullName>
    </submittedName>
</protein>
<accession>A0A2T5GLZ2</accession>
<evidence type="ECO:0000256" key="1">
    <source>
        <dbReference type="SAM" id="Phobius"/>
    </source>
</evidence>
<dbReference type="Proteomes" id="UP000244189">
    <property type="component" value="Unassembled WGS sequence"/>
</dbReference>
<name>A0A2T5GLZ2_9SPHN</name>
<evidence type="ECO:0000313" key="3">
    <source>
        <dbReference type="Proteomes" id="UP000244189"/>
    </source>
</evidence>
<organism evidence="2 3">
    <name type="scientific">Sphingomonas aurantiaca</name>
    <dbReference type="NCBI Taxonomy" id="185949"/>
    <lineage>
        <taxon>Bacteria</taxon>
        <taxon>Pseudomonadati</taxon>
        <taxon>Pseudomonadota</taxon>
        <taxon>Alphaproteobacteria</taxon>
        <taxon>Sphingomonadales</taxon>
        <taxon>Sphingomonadaceae</taxon>
        <taxon>Sphingomonas</taxon>
    </lineage>
</organism>
<evidence type="ECO:0000313" key="2">
    <source>
        <dbReference type="EMBL" id="PTQ60288.1"/>
    </source>
</evidence>
<keyword evidence="3" id="KW-1185">Reference proteome</keyword>
<keyword evidence="1" id="KW-0472">Membrane</keyword>
<keyword evidence="1" id="KW-0812">Transmembrane</keyword>
<dbReference type="EMBL" id="QAOG01000003">
    <property type="protein sequence ID" value="PTQ60288.1"/>
    <property type="molecule type" value="Genomic_DNA"/>
</dbReference>
<proteinExistence type="predicted"/>
<dbReference type="AlphaFoldDB" id="A0A2T5GLZ2"/>
<reference evidence="2 3" key="1">
    <citation type="submission" date="2018-04" db="EMBL/GenBank/DDBJ databases">
        <title>Genomic Encyclopedia of Type Strains, Phase III (KMG-III): the genomes of soil and plant-associated and newly described type strains.</title>
        <authorList>
            <person name="Whitman W."/>
        </authorList>
    </citation>
    <scope>NUCLEOTIDE SEQUENCE [LARGE SCALE GENOMIC DNA]</scope>
    <source>
        <strain evidence="2 3">MA101b</strain>
    </source>
</reference>
<sequence length="62" mass="6568">MPVLTVLAVESGHSGTAHPPTGLALSDVALFVFAATGVWLVRRALRKRFAKTRPPGGTLKKD</sequence>
<keyword evidence="1" id="KW-1133">Transmembrane helix</keyword>
<feature type="transmembrane region" description="Helical" evidence="1">
    <location>
        <begin position="20"/>
        <end position="41"/>
    </location>
</feature>
<comment type="caution">
    <text evidence="2">The sequence shown here is derived from an EMBL/GenBank/DDBJ whole genome shotgun (WGS) entry which is preliminary data.</text>
</comment>
<gene>
    <name evidence="2" type="ORF">C8J26_1998</name>
</gene>